<dbReference type="PROSITE" id="PS51332">
    <property type="entry name" value="B12_BINDING"/>
    <property type="match status" value="1"/>
</dbReference>
<dbReference type="SUPFAM" id="SSF102114">
    <property type="entry name" value="Radical SAM enzymes"/>
    <property type="match status" value="1"/>
</dbReference>
<dbReference type="SMART" id="SM00729">
    <property type="entry name" value="Elp3"/>
    <property type="match status" value="1"/>
</dbReference>
<evidence type="ECO:0000256" key="3">
    <source>
        <dbReference type="ARBA" id="ARBA00022679"/>
    </source>
</evidence>
<dbReference type="SFLD" id="SFLDG01082">
    <property type="entry name" value="B12-binding_domain_containing"/>
    <property type="match status" value="1"/>
</dbReference>
<sequence length="441" mass="47636">MNILLVNPPNCGRSIPEENYGISSIKMIFRGEPLSLETLAGNLAGHAVVIADLKADPLALSPEKLPFAPDLIGLTGVTCEANTVLSLAESLKSRFGCPVVVGGHHASCDPAFFSRPFVDHVVVGLGKLSFRQLVDAIEAGRPPEVAGILNVQAGTPGPFTARSYSTADLVDEQPPRYDLVQQHRETYVMSGVGGKTGFVASAFGCTHGCAFCCIPKMTDGHYLLHSNAAVVRDVQAIGDVATIRLVDANTFGNVKTATDLARRFMAAGIRTPLVADVRSDTVVRHPDLFALWHKAGLRVAVIGFEEISDRRLEMLDKRNTVATNIAATRILKDLGIRIVGDFIVSPDYTEADFDRLSDFIGHSGIDLPIPAILTPIPGTPLHRRMAAQIRIDNLDYYTFTNAVTATRMSEERFYRRYAALLEGCLAHVHPAGAHGEKETAT</sequence>
<dbReference type="PANTHER" id="PTHR43409">
    <property type="entry name" value="ANAEROBIC MAGNESIUM-PROTOPORPHYRIN IX MONOMETHYL ESTER CYCLASE-RELATED"/>
    <property type="match status" value="1"/>
</dbReference>
<dbReference type="InterPro" id="IPR006158">
    <property type="entry name" value="Cobalamin-bd"/>
</dbReference>
<dbReference type="GO" id="GO:0051539">
    <property type="term" value="F:4 iron, 4 sulfur cluster binding"/>
    <property type="evidence" value="ECO:0007669"/>
    <property type="project" value="UniProtKB-KW"/>
</dbReference>
<feature type="domain" description="Radical SAM core" evidence="9">
    <location>
        <begin position="191"/>
        <end position="412"/>
    </location>
</feature>
<dbReference type="Gene3D" id="3.40.50.280">
    <property type="entry name" value="Cobalamin-binding domain"/>
    <property type="match status" value="1"/>
</dbReference>
<feature type="domain" description="B12-binding" evidence="8">
    <location>
        <begin position="1"/>
        <end position="144"/>
    </location>
</feature>
<evidence type="ECO:0000256" key="4">
    <source>
        <dbReference type="ARBA" id="ARBA00022691"/>
    </source>
</evidence>
<dbReference type="GO" id="GO:0003824">
    <property type="term" value="F:catalytic activity"/>
    <property type="evidence" value="ECO:0007669"/>
    <property type="project" value="InterPro"/>
</dbReference>
<organism evidence="10 11">
    <name type="scientific">Desulfosarcina ovata subsp. sediminis</name>
    <dbReference type="NCBI Taxonomy" id="885957"/>
    <lineage>
        <taxon>Bacteria</taxon>
        <taxon>Pseudomonadati</taxon>
        <taxon>Thermodesulfobacteriota</taxon>
        <taxon>Desulfobacteria</taxon>
        <taxon>Desulfobacterales</taxon>
        <taxon>Desulfosarcinaceae</taxon>
        <taxon>Desulfosarcina</taxon>
    </lineage>
</organism>
<accession>A0A5K7ZUJ6</accession>
<dbReference type="Proteomes" id="UP000425960">
    <property type="component" value="Chromosome"/>
</dbReference>
<dbReference type="InterPro" id="IPR034466">
    <property type="entry name" value="Methyltransferase_Class_B"/>
</dbReference>
<evidence type="ECO:0000259" key="8">
    <source>
        <dbReference type="PROSITE" id="PS51332"/>
    </source>
</evidence>
<keyword evidence="2" id="KW-0489">Methyltransferase</keyword>
<dbReference type="RefSeq" id="WP_155323953.1">
    <property type="nucleotide sequence ID" value="NZ_AP021876.1"/>
</dbReference>
<dbReference type="InterPro" id="IPR007197">
    <property type="entry name" value="rSAM"/>
</dbReference>
<dbReference type="Pfam" id="PF04055">
    <property type="entry name" value="Radical_SAM"/>
    <property type="match status" value="1"/>
</dbReference>
<dbReference type="AlphaFoldDB" id="A0A5K7ZUJ6"/>
<comment type="cofactor">
    <cofactor evidence="1">
        <name>[4Fe-4S] cluster</name>
        <dbReference type="ChEBI" id="CHEBI:49883"/>
    </cofactor>
</comment>
<dbReference type="GO" id="GO:0005829">
    <property type="term" value="C:cytosol"/>
    <property type="evidence" value="ECO:0007669"/>
    <property type="project" value="TreeGrafter"/>
</dbReference>
<evidence type="ECO:0000256" key="6">
    <source>
        <dbReference type="ARBA" id="ARBA00023004"/>
    </source>
</evidence>
<protein>
    <submittedName>
        <fullName evidence="10">B12-binding domain-containing radical SAM protein</fullName>
    </submittedName>
</protein>
<name>A0A5K7ZUJ6_9BACT</name>
<dbReference type="InterPro" id="IPR023404">
    <property type="entry name" value="rSAM_horseshoe"/>
</dbReference>
<evidence type="ECO:0000259" key="9">
    <source>
        <dbReference type="PROSITE" id="PS51918"/>
    </source>
</evidence>
<proteinExistence type="predicted"/>
<gene>
    <name evidence="10" type="ORF">DSCO28_43970</name>
</gene>
<evidence type="ECO:0000313" key="11">
    <source>
        <dbReference type="Proteomes" id="UP000425960"/>
    </source>
</evidence>
<reference evidence="10 11" key="1">
    <citation type="submission" date="2019-11" db="EMBL/GenBank/DDBJ databases">
        <title>Comparative genomics of hydrocarbon-degrading Desulfosarcina strains.</title>
        <authorList>
            <person name="Watanabe M."/>
            <person name="Kojima H."/>
            <person name="Fukui M."/>
        </authorList>
    </citation>
    <scope>NUCLEOTIDE SEQUENCE [LARGE SCALE GENOMIC DNA]</scope>
    <source>
        <strain evidence="10 11">28bB2T</strain>
    </source>
</reference>
<dbReference type="InterPro" id="IPR051198">
    <property type="entry name" value="BchE-like"/>
</dbReference>
<dbReference type="InterPro" id="IPR058240">
    <property type="entry name" value="rSAM_sf"/>
</dbReference>
<evidence type="ECO:0000256" key="5">
    <source>
        <dbReference type="ARBA" id="ARBA00022723"/>
    </source>
</evidence>
<dbReference type="SFLD" id="SFLDG01123">
    <property type="entry name" value="methyltransferase_(Class_B)"/>
    <property type="match status" value="1"/>
</dbReference>
<dbReference type="PROSITE" id="PS51918">
    <property type="entry name" value="RADICAL_SAM"/>
    <property type="match status" value="1"/>
</dbReference>
<keyword evidence="6" id="KW-0408">Iron</keyword>
<dbReference type="KEGG" id="dov:DSCO28_43970"/>
<evidence type="ECO:0000256" key="2">
    <source>
        <dbReference type="ARBA" id="ARBA00022603"/>
    </source>
</evidence>
<dbReference type="Pfam" id="PF02310">
    <property type="entry name" value="B12-binding"/>
    <property type="match status" value="1"/>
</dbReference>
<keyword evidence="3" id="KW-0808">Transferase</keyword>
<dbReference type="SFLD" id="SFLDS00029">
    <property type="entry name" value="Radical_SAM"/>
    <property type="match status" value="1"/>
</dbReference>
<keyword evidence="4" id="KW-0949">S-adenosyl-L-methionine</keyword>
<keyword evidence="7" id="KW-0411">Iron-sulfur</keyword>
<dbReference type="CDD" id="cd02068">
    <property type="entry name" value="radical_SAM_B12_BD"/>
    <property type="match status" value="1"/>
</dbReference>
<dbReference type="InterPro" id="IPR006638">
    <property type="entry name" value="Elp3/MiaA/NifB-like_rSAM"/>
</dbReference>
<evidence type="ECO:0000256" key="7">
    <source>
        <dbReference type="ARBA" id="ARBA00023014"/>
    </source>
</evidence>
<evidence type="ECO:0000256" key="1">
    <source>
        <dbReference type="ARBA" id="ARBA00001966"/>
    </source>
</evidence>
<evidence type="ECO:0000313" key="10">
    <source>
        <dbReference type="EMBL" id="BBO83831.1"/>
    </source>
</evidence>
<dbReference type="GO" id="GO:0031419">
    <property type="term" value="F:cobalamin binding"/>
    <property type="evidence" value="ECO:0007669"/>
    <property type="project" value="InterPro"/>
</dbReference>
<dbReference type="EMBL" id="AP021876">
    <property type="protein sequence ID" value="BBO83831.1"/>
    <property type="molecule type" value="Genomic_DNA"/>
</dbReference>
<dbReference type="GO" id="GO:0046872">
    <property type="term" value="F:metal ion binding"/>
    <property type="evidence" value="ECO:0007669"/>
    <property type="project" value="UniProtKB-KW"/>
</dbReference>
<keyword evidence="5" id="KW-0479">Metal-binding</keyword>
<dbReference type="Gene3D" id="3.80.30.20">
    <property type="entry name" value="tm_1862 like domain"/>
    <property type="match status" value="1"/>
</dbReference>
<dbReference type="PANTHER" id="PTHR43409:SF7">
    <property type="entry name" value="BLL1977 PROTEIN"/>
    <property type="match status" value="1"/>
</dbReference>